<organism evidence="3 4">
    <name type="scientific">Cymbomonas tetramitiformis</name>
    <dbReference type="NCBI Taxonomy" id="36881"/>
    <lineage>
        <taxon>Eukaryota</taxon>
        <taxon>Viridiplantae</taxon>
        <taxon>Chlorophyta</taxon>
        <taxon>Pyramimonadophyceae</taxon>
        <taxon>Pyramimonadales</taxon>
        <taxon>Pyramimonadaceae</taxon>
        <taxon>Cymbomonas</taxon>
    </lineage>
</organism>
<dbReference type="Proteomes" id="UP001190700">
    <property type="component" value="Unassembled WGS sequence"/>
</dbReference>
<gene>
    <name evidence="3" type="ORF">CYMTET_23300</name>
</gene>
<feature type="transmembrane region" description="Helical" evidence="2">
    <location>
        <begin position="526"/>
        <end position="549"/>
    </location>
</feature>
<evidence type="ECO:0000256" key="1">
    <source>
        <dbReference type="SAM" id="MobiDB-lite"/>
    </source>
</evidence>
<accession>A0AAE0FYI2</accession>
<dbReference type="PANTHER" id="PTHR11319">
    <property type="entry name" value="G PROTEIN-COUPLED RECEPTOR-RELATED"/>
    <property type="match status" value="1"/>
</dbReference>
<comment type="caution">
    <text evidence="3">The sequence shown here is derived from an EMBL/GenBank/DDBJ whole genome shotgun (WGS) entry which is preliminary data.</text>
</comment>
<feature type="transmembrane region" description="Helical" evidence="2">
    <location>
        <begin position="309"/>
        <end position="332"/>
    </location>
</feature>
<dbReference type="AlphaFoldDB" id="A0AAE0FYI2"/>
<evidence type="ECO:0008006" key="5">
    <source>
        <dbReference type="Google" id="ProtNLM"/>
    </source>
</evidence>
<dbReference type="PANTHER" id="PTHR11319:SF35">
    <property type="entry name" value="OUTER MEMBRANE PROTEIN PMPC-RELATED"/>
    <property type="match status" value="1"/>
</dbReference>
<keyword evidence="2" id="KW-1133">Transmembrane helix</keyword>
<protein>
    <recommendedName>
        <fullName evidence="5">TRP C-terminal domain-containing protein</fullName>
    </recommendedName>
</protein>
<keyword evidence="4" id="KW-1185">Reference proteome</keyword>
<dbReference type="EMBL" id="LGRX02011976">
    <property type="protein sequence ID" value="KAK3268180.1"/>
    <property type="molecule type" value="Genomic_DNA"/>
</dbReference>
<keyword evidence="2" id="KW-0472">Membrane</keyword>
<reference evidence="3 4" key="1">
    <citation type="journal article" date="2015" name="Genome Biol. Evol.">
        <title>Comparative Genomics of a Bacterivorous Green Alga Reveals Evolutionary Causalities and Consequences of Phago-Mixotrophic Mode of Nutrition.</title>
        <authorList>
            <person name="Burns J.A."/>
            <person name="Paasch A."/>
            <person name="Narechania A."/>
            <person name="Kim E."/>
        </authorList>
    </citation>
    <scope>NUCLEOTIDE SEQUENCE [LARGE SCALE GENOMIC DNA]</scope>
    <source>
        <strain evidence="3 4">PLY_AMNH</strain>
    </source>
</reference>
<evidence type="ECO:0000313" key="4">
    <source>
        <dbReference type="Proteomes" id="UP001190700"/>
    </source>
</evidence>
<proteinExistence type="predicted"/>
<evidence type="ECO:0000313" key="3">
    <source>
        <dbReference type="EMBL" id="KAK3268180.1"/>
    </source>
</evidence>
<feature type="transmembrane region" description="Helical" evidence="2">
    <location>
        <begin position="436"/>
        <end position="457"/>
    </location>
</feature>
<name>A0AAE0FYI2_9CHLO</name>
<sequence length="1138" mass="125621">PPGCHNCTYVAGTNTAAYQTAEGAWATRAVGLWVNATQETEVGGFRLSHEIIVNVVDVAGATVVVDSISIVEPVNAADSPCSFSGDTFALQVTNGTARFSNLVLLGDPGSTCLLYFQSYLVQELSSSAGATTFTANEERSASTAVPLRYCERGEYLEAGSQKCIRCPSGTLSFSNSSSCVSCSEIQHPESISCLGGDAYAVCQGSWLAPNAQHCGTEEDPAECFLSRLYPCEVAAACTTGGEGSAGVCTAASDPGRAGQGLQDVEALALCNLVEFTEGVRCGGTIPVICSNGYYRSTLRDACLQCPSRAAIILTFVAIMAGLCALVVGAVYLSRTNSYRRLADVMGRTFVLDCDTRSNELHYVTAKNTIRLLIGYIQVFGQLTLIYPVGLVPFPMSSMSAGVKVFNFNLSFLLNIKCLTHHFSRVPSVGSYFWTDFWQSVALPPTLCLLFTLAYWCLVWRRERQRHRHWRMAMVAAETGEHNVERVQLQARSGHRLGFLIHDDTQASKCMPELAELQWRSDMWARCLSVGLFVMMFVHPGISTTLFQLFNCEEVAYNDRNLVTQHWLKEDASQECYTDRWYIAMVFAIITIAFFVVGFPVGLFVAMTYLRRFHKVRMPREVADRHVDQVHPRGALVPCAVEDVIVARLCNSFYLSRDNSSIETLTILGRMNTKRSIKLLQAAREDRGSGASWGTTNSGAGPSGGERASRTAPSESERGSARKVRGVTRHWRQRAAVRSLPPVEFYVPQDEFEWVVAREEASLNAGREKLLRKQPRGAAPANLRQRSRSKAADALESVKGRADAKPDRANAILLRNGQVIEDVTCLEKQELGGTGEIDGTSAAPVTKLDDRIHLQVLGQFWEEFEYRFYFWQCLEIVRRVAITGLVVVMSVQAGQSMSLIYGVLVSALALVVHQRYSPYINDALDDLQTNILINQLVIQVMLVMVQLHEYEDDEELIIGISLVLLQIALLMYTMSIIIHVWRVVMRPVFSDSPIPTWFADFRDRLARRDPSHKQETERNRATTELVEQPVLISNPFYSNEPEDPLEPVIEGPLPSTSLDNTGIPQSTPLELTDLPSKDQSHGIDDVCHEHAEIMDYSGATVIQKLKSVLESSEFDVSEGNSSNKETTVAGAPALCPDHS</sequence>
<evidence type="ECO:0000256" key="2">
    <source>
        <dbReference type="SAM" id="Phobius"/>
    </source>
</evidence>
<keyword evidence="2" id="KW-0812">Transmembrane</keyword>
<feature type="region of interest" description="Disordered" evidence="1">
    <location>
        <begin position="687"/>
        <end position="726"/>
    </location>
</feature>
<feature type="transmembrane region" description="Helical" evidence="2">
    <location>
        <begin position="955"/>
        <end position="980"/>
    </location>
</feature>
<feature type="transmembrane region" description="Helical" evidence="2">
    <location>
        <begin position="371"/>
        <end position="389"/>
    </location>
</feature>
<feature type="transmembrane region" description="Helical" evidence="2">
    <location>
        <begin position="580"/>
        <end position="609"/>
    </location>
</feature>
<feature type="non-terminal residue" evidence="3">
    <location>
        <position position="1"/>
    </location>
</feature>
<feature type="region of interest" description="Disordered" evidence="1">
    <location>
        <begin position="1112"/>
        <end position="1138"/>
    </location>
</feature>
<feature type="transmembrane region" description="Helical" evidence="2">
    <location>
        <begin position="898"/>
        <end position="916"/>
    </location>
</feature>